<keyword evidence="3" id="KW-1185">Reference proteome</keyword>
<sequence length="52" mass="6312">METDKELLYEEKKAELKELKRKNRRRNAFMVLMALQVGSFFLSYYLGRSHKD</sequence>
<name>A0A840CMB0_9BACT</name>
<dbReference type="AlphaFoldDB" id="A0A840CMB0"/>
<gene>
    <name evidence="2" type="ORF">GGR21_003045</name>
</gene>
<organism evidence="2 3">
    <name type="scientific">Dysgonomonas hofstadii</name>
    <dbReference type="NCBI Taxonomy" id="637886"/>
    <lineage>
        <taxon>Bacteria</taxon>
        <taxon>Pseudomonadati</taxon>
        <taxon>Bacteroidota</taxon>
        <taxon>Bacteroidia</taxon>
        <taxon>Bacteroidales</taxon>
        <taxon>Dysgonomonadaceae</taxon>
        <taxon>Dysgonomonas</taxon>
    </lineage>
</organism>
<accession>A0A840CMB0</accession>
<keyword evidence="1" id="KW-0472">Membrane</keyword>
<reference evidence="2 3" key="1">
    <citation type="submission" date="2020-08" db="EMBL/GenBank/DDBJ databases">
        <title>Genomic Encyclopedia of Type Strains, Phase IV (KMG-IV): sequencing the most valuable type-strain genomes for metagenomic binning, comparative biology and taxonomic classification.</title>
        <authorList>
            <person name="Goeker M."/>
        </authorList>
    </citation>
    <scope>NUCLEOTIDE SEQUENCE [LARGE SCALE GENOMIC DNA]</scope>
    <source>
        <strain evidence="2 3">DSM 104969</strain>
    </source>
</reference>
<evidence type="ECO:0000256" key="1">
    <source>
        <dbReference type="SAM" id="Phobius"/>
    </source>
</evidence>
<comment type="caution">
    <text evidence="2">The sequence shown here is derived from an EMBL/GenBank/DDBJ whole genome shotgun (WGS) entry which is preliminary data.</text>
</comment>
<keyword evidence="1" id="KW-1133">Transmembrane helix</keyword>
<evidence type="ECO:0000313" key="3">
    <source>
        <dbReference type="Proteomes" id="UP000555103"/>
    </source>
</evidence>
<dbReference type="Proteomes" id="UP000555103">
    <property type="component" value="Unassembled WGS sequence"/>
</dbReference>
<dbReference type="EMBL" id="JACIEP010000011">
    <property type="protein sequence ID" value="MBB4037130.1"/>
    <property type="molecule type" value="Genomic_DNA"/>
</dbReference>
<proteinExistence type="predicted"/>
<feature type="transmembrane region" description="Helical" evidence="1">
    <location>
        <begin position="27"/>
        <end position="46"/>
    </location>
</feature>
<dbReference type="RefSeq" id="WP_183307992.1">
    <property type="nucleotide sequence ID" value="NZ_JACIEP010000011.1"/>
</dbReference>
<evidence type="ECO:0000313" key="2">
    <source>
        <dbReference type="EMBL" id="MBB4037130.1"/>
    </source>
</evidence>
<protein>
    <submittedName>
        <fullName evidence="2">Uncharacterized membrane protein YjjP (DUF1212 family)</fullName>
    </submittedName>
</protein>
<keyword evidence="1" id="KW-0812">Transmembrane</keyword>